<sequence>MNDEKKLLYSILKKFNGMGKIEAYDLIHKLETLLFYTSNPINEEELKQIIVSNLSLNHEIDPFHFTMLPNGNSCEFDGFNEWLHIYKENRRIFPNWSILDTYYFKTKYAPIDLKKLTKKRLLMDLKGKPEEEKIINFLKEYKISKKDVITNRLLILEA</sequence>
<proteinExistence type="predicted"/>
<organism evidence="1 2">
    <name type="scientific">Aquimarina algiphila</name>
    <dbReference type="NCBI Taxonomy" id="2047982"/>
    <lineage>
        <taxon>Bacteria</taxon>
        <taxon>Pseudomonadati</taxon>
        <taxon>Bacteroidota</taxon>
        <taxon>Flavobacteriia</taxon>
        <taxon>Flavobacteriales</taxon>
        <taxon>Flavobacteriaceae</taxon>
        <taxon>Aquimarina</taxon>
    </lineage>
</organism>
<evidence type="ECO:0000313" key="1">
    <source>
        <dbReference type="EMBL" id="TSE10107.1"/>
    </source>
</evidence>
<protein>
    <submittedName>
        <fullName evidence="1">Uncharacterized protein</fullName>
    </submittedName>
</protein>
<dbReference type="RefSeq" id="WP_143915842.1">
    <property type="nucleotide sequence ID" value="NZ_CANMIK010000009.1"/>
</dbReference>
<reference evidence="1 2" key="1">
    <citation type="submission" date="2019-07" db="EMBL/GenBank/DDBJ databases">
        <title>The draft genome sequence of Aquimarina algiphila M91.</title>
        <authorList>
            <person name="Meng X."/>
        </authorList>
    </citation>
    <scope>NUCLEOTIDE SEQUENCE [LARGE SCALE GENOMIC DNA]</scope>
    <source>
        <strain evidence="1 2">M91</strain>
    </source>
</reference>
<dbReference type="AlphaFoldDB" id="A0A554VNY7"/>
<comment type="caution">
    <text evidence="1">The sequence shown here is derived from an EMBL/GenBank/DDBJ whole genome shotgun (WGS) entry which is preliminary data.</text>
</comment>
<dbReference type="EMBL" id="VLNR01000009">
    <property type="protein sequence ID" value="TSE10107.1"/>
    <property type="molecule type" value="Genomic_DNA"/>
</dbReference>
<evidence type="ECO:0000313" key="2">
    <source>
        <dbReference type="Proteomes" id="UP000318833"/>
    </source>
</evidence>
<accession>A0A554VNY7</accession>
<keyword evidence="2" id="KW-1185">Reference proteome</keyword>
<gene>
    <name evidence="1" type="ORF">FOF46_06155</name>
</gene>
<dbReference type="OrthoDB" id="1161085at2"/>
<dbReference type="Proteomes" id="UP000318833">
    <property type="component" value="Unassembled WGS sequence"/>
</dbReference>
<name>A0A554VNY7_9FLAO</name>